<sequence>MGLSGADIGEDRHKETFARQRPLAGIRQGSPEALALILTAAVAENGLHFNVFFNVGHGAGFS</sequence>
<accession>A0A644YJX5</accession>
<dbReference type="AlphaFoldDB" id="A0A644YJX5"/>
<organism evidence="2">
    <name type="scientific">bioreactor metagenome</name>
    <dbReference type="NCBI Taxonomy" id="1076179"/>
    <lineage>
        <taxon>unclassified sequences</taxon>
        <taxon>metagenomes</taxon>
        <taxon>ecological metagenomes</taxon>
    </lineage>
</organism>
<comment type="caution">
    <text evidence="2">The sequence shown here is derived from an EMBL/GenBank/DDBJ whole genome shotgun (WGS) entry which is preliminary data.</text>
</comment>
<feature type="compositionally biased region" description="Basic and acidic residues" evidence="1">
    <location>
        <begin position="9"/>
        <end position="18"/>
    </location>
</feature>
<protein>
    <submittedName>
        <fullName evidence="2">Uncharacterized protein</fullName>
    </submittedName>
</protein>
<dbReference type="EMBL" id="VSSQ01005218">
    <property type="protein sequence ID" value="MPM28308.1"/>
    <property type="molecule type" value="Genomic_DNA"/>
</dbReference>
<evidence type="ECO:0000313" key="2">
    <source>
        <dbReference type="EMBL" id="MPM28308.1"/>
    </source>
</evidence>
<evidence type="ECO:0000256" key="1">
    <source>
        <dbReference type="SAM" id="MobiDB-lite"/>
    </source>
</evidence>
<proteinExistence type="predicted"/>
<name>A0A644YJX5_9ZZZZ</name>
<gene>
    <name evidence="2" type="ORF">SDC9_74829</name>
</gene>
<feature type="region of interest" description="Disordered" evidence="1">
    <location>
        <begin position="1"/>
        <end position="23"/>
    </location>
</feature>
<reference evidence="2" key="1">
    <citation type="submission" date="2019-08" db="EMBL/GenBank/DDBJ databases">
        <authorList>
            <person name="Kucharzyk K."/>
            <person name="Murdoch R.W."/>
            <person name="Higgins S."/>
            <person name="Loffler F."/>
        </authorList>
    </citation>
    <scope>NUCLEOTIDE SEQUENCE</scope>
</reference>